<dbReference type="Proteomes" id="UP001164776">
    <property type="component" value="Unassembled WGS sequence"/>
</dbReference>
<protein>
    <submittedName>
        <fullName evidence="2">Uncharacterized protein</fullName>
    </submittedName>
</protein>
<keyword evidence="3" id="KW-1185">Reference proteome</keyword>
<dbReference type="AlphaFoldDB" id="A0A9W8CET2"/>
<comment type="caution">
    <text evidence="2">The sequence shown here is derived from an EMBL/GenBank/DDBJ whole genome shotgun (WGS) entry which is preliminary data.</text>
</comment>
<evidence type="ECO:0000256" key="1">
    <source>
        <dbReference type="SAM" id="Phobius"/>
    </source>
</evidence>
<reference evidence="2 3" key="1">
    <citation type="submission" date="2022-10" db="EMBL/GenBank/DDBJ databases">
        <title>WGS assembly of Paspalum vaginatum 540-79.</title>
        <authorList>
            <person name="Sun G."/>
            <person name="Wase N."/>
            <person name="Shu S."/>
            <person name="Jenkins J."/>
            <person name="Zhou B."/>
            <person name="Torres-Rodriguez J."/>
            <person name="Chen C."/>
            <person name="Sandor L."/>
            <person name="Plott C."/>
            <person name="Yoshinga Y."/>
            <person name="Daum C."/>
            <person name="Qi P."/>
            <person name="Barry K."/>
            <person name="Lipzen A."/>
            <person name="Berry L."/>
            <person name="Pedersen C."/>
            <person name="Gottilla T."/>
            <person name="Foltz A."/>
            <person name="Yu H."/>
            <person name="O'Malley R."/>
            <person name="Zhang C."/>
            <person name="Devos K."/>
            <person name="Sigmon B."/>
            <person name="Yu B."/>
            <person name="Obata T."/>
            <person name="Schmutz J."/>
            <person name="Schnable J."/>
        </authorList>
    </citation>
    <scope>NUCLEOTIDE SEQUENCE [LARGE SCALE GENOMIC DNA]</scope>
    <source>
        <strain evidence="3">cv. 540-79</strain>
    </source>
</reference>
<dbReference type="EMBL" id="MU629479">
    <property type="protein sequence ID" value="KAJ1256779.1"/>
    <property type="molecule type" value="Genomic_DNA"/>
</dbReference>
<gene>
    <name evidence="2" type="ORF">BS78_K314100</name>
</gene>
<accession>A0A9W8CET2</accession>
<feature type="transmembrane region" description="Helical" evidence="1">
    <location>
        <begin position="12"/>
        <end position="36"/>
    </location>
</feature>
<name>A0A9W8CET2_9POAL</name>
<proteinExistence type="predicted"/>
<keyword evidence="1" id="KW-0812">Transmembrane</keyword>
<evidence type="ECO:0000313" key="2">
    <source>
        <dbReference type="EMBL" id="KAJ1256779.1"/>
    </source>
</evidence>
<keyword evidence="1" id="KW-1133">Transmembrane helix</keyword>
<sequence>MGVVSGVKIVRYVILYLGYAFGLEFSIPSFGFPSLLGEEMSMKQAAPDPILGDEVAALSRTPERSVFKSTGGYLPCHCVHLSKLDGASSICESASSFLLSIVPHRQR</sequence>
<organism evidence="2 3">
    <name type="scientific">Paspalum vaginatum</name>
    <name type="common">seashore paspalum</name>
    <dbReference type="NCBI Taxonomy" id="158149"/>
    <lineage>
        <taxon>Eukaryota</taxon>
        <taxon>Viridiplantae</taxon>
        <taxon>Streptophyta</taxon>
        <taxon>Embryophyta</taxon>
        <taxon>Tracheophyta</taxon>
        <taxon>Spermatophyta</taxon>
        <taxon>Magnoliopsida</taxon>
        <taxon>Liliopsida</taxon>
        <taxon>Poales</taxon>
        <taxon>Poaceae</taxon>
        <taxon>PACMAD clade</taxon>
        <taxon>Panicoideae</taxon>
        <taxon>Andropogonodae</taxon>
        <taxon>Paspaleae</taxon>
        <taxon>Paspalinae</taxon>
        <taxon>Paspalum</taxon>
    </lineage>
</organism>
<keyword evidence="1" id="KW-0472">Membrane</keyword>
<evidence type="ECO:0000313" key="3">
    <source>
        <dbReference type="Proteomes" id="UP001164776"/>
    </source>
</evidence>